<keyword evidence="13" id="KW-0325">Glycoprotein</keyword>
<dbReference type="InterPro" id="IPR050344">
    <property type="entry name" value="Peptidase_M1_aminopeptidases"/>
</dbReference>
<dbReference type="Pfam" id="PF17900">
    <property type="entry name" value="Peptidase_M1_N"/>
    <property type="match status" value="1"/>
</dbReference>
<evidence type="ECO:0000256" key="10">
    <source>
        <dbReference type="ARBA" id="ARBA00022833"/>
    </source>
</evidence>
<reference evidence="19" key="1">
    <citation type="submission" date="2020-11" db="EMBL/GenBank/DDBJ databases">
        <authorList>
            <person name="Tran Van P."/>
        </authorList>
    </citation>
    <scope>NUCLEOTIDE SEQUENCE</scope>
</reference>
<keyword evidence="8 15" id="KW-0732">Signal</keyword>
<feature type="domain" description="Peptidase M1 membrane alanine aminopeptidase" evidence="16">
    <location>
        <begin position="301"/>
        <end position="393"/>
    </location>
</feature>
<sequence length="877" mass="101201">MLKLLGAILLLSTALVTSNPTKIARRSIDLKDALSHMNDFYLPRAVIPSSYRLKLIPNVDEDQFKGQVWINVTCMEATDTIVLHAHEDLNISHSTISVKQISADGEARVSEAVMKIKNTSPSIRELSVSATKKNIAKQWYIIMLAESLKKNTIYEVQLNFLGQLNDERNEGFFRGYYVDSKTQQKKWYAGTQMRSTNARRVFPCFDEPALKATFDISVGAKRKYHVWSNMPIKDTEEMPEDSAWLWHHFQTTPVMSTFSAGVFVSDFHYATFTGDSFQEGYLRVSARPEFLGQLEAAEKVLSESLTFMQNILDVPYPLMKLDLVAIPDNQTYFPDDLWGLLIYKESDLTGEGSLWYIARDVAAQWIGHLTTTYWWSDSLINVAITEYLAKGKYKTFHYEDLWDSLTIQGRNDETLPEDIKVSDIAKSWISKERYPFITVTRDYEKNTAQVKQHIFLRERPHNVPDMDMVWYIPLMYITPDNLNASVARPKAWMKNQKEVTVQNLPDQDQFVIFNPEETGMFLVNYDEKNWELITQYLKDSLQGKKPTVPALTRGKVLHDAWNLAFGGELSFATALNVSEFLKYETNDVVWDHMYTMYDHVGRYLDGTSVGKKFKVEDFMIQLMNEAIINLDKSKPSEELLITKLQRRREHIDPPIYNEQEHALYKEWTETQDPHKICDYTSGPPNEMAPICQAFEQGTMEEYEAGLQHTINMMRKVPGGECQIVVKMLTGCPKQPEKIERLLNAIFIEGNSAFTDRSIEITIIQSTSNHVGWSTLFRFLENNWDIVKSRLENKPDLWTAMVWDAVIRLITQEGYDMALDLYTAHKGQFGVAEPTIEKALKKIKAESEWTEVTLPVMEQWLDKHLGYHENSDETTEKQ</sequence>
<dbReference type="PANTHER" id="PTHR11533:SF18">
    <property type="entry name" value="FI02158P"/>
    <property type="match status" value="1"/>
</dbReference>
<dbReference type="InterPro" id="IPR042097">
    <property type="entry name" value="Aminopeptidase_N-like_N_sf"/>
</dbReference>
<dbReference type="GO" id="GO:0005615">
    <property type="term" value="C:extracellular space"/>
    <property type="evidence" value="ECO:0007669"/>
    <property type="project" value="TreeGrafter"/>
</dbReference>
<name>A0A7R9FI17_9NEOP</name>
<comment type="subcellular location">
    <subcellularLocation>
        <location evidence="2">Cell membrane</location>
        <topology evidence="2">Lipid-anchor</topology>
        <topology evidence="2">GPI-anchor</topology>
    </subcellularLocation>
</comment>
<dbReference type="InterPro" id="IPR027268">
    <property type="entry name" value="Peptidase_M4/M1_CTD_sf"/>
</dbReference>
<feature type="domain" description="ERAP1-like C-terminal" evidence="17">
    <location>
        <begin position="510"/>
        <end position="843"/>
    </location>
</feature>
<evidence type="ECO:0000256" key="8">
    <source>
        <dbReference type="ARBA" id="ARBA00022729"/>
    </source>
</evidence>
<dbReference type="GO" id="GO:0008237">
    <property type="term" value="F:metallopeptidase activity"/>
    <property type="evidence" value="ECO:0007669"/>
    <property type="project" value="UniProtKB-KW"/>
</dbReference>
<evidence type="ECO:0000259" key="18">
    <source>
        <dbReference type="Pfam" id="PF17900"/>
    </source>
</evidence>
<feature type="chain" id="PRO_5031024756" description="Aminopeptidase" evidence="15">
    <location>
        <begin position="19"/>
        <end position="877"/>
    </location>
</feature>
<keyword evidence="5" id="KW-0336">GPI-anchor</keyword>
<evidence type="ECO:0000313" key="19">
    <source>
        <dbReference type="EMBL" id="CAD7452806.1"/>
    </source>
</evidence>
<evidence type="ECO:0000256" key="11">
    <source>
        <dbReference type="ARBA" id="ARBA00023049"/>
    </source>
</evidence>
<dbReference type="Pfam" id="PF11838">
    <property type="entry name" value="ERAP1_C"/>
    <property type="match status" value="1"/>
</dbReference>
<keyword evidence="10" id="KW-0862">Zinc</keyword>
<proteinExistence type="inferred from homology"/>
<evidence type="ECO:0000256" key="12">
    <source>
        <dbReference type="ARBA" id="ARBA00023136"/>
    </source>
</evidence>
<keyword evidence="12" id="KW-0472">Membrane</keyword>
<keyword evidence="14" id="KW-0449">Lipoprotein</keyword>
<protein>
    <recommendedName>
        <fullName evidence="20">Aminopeptidase</fullName>
    </recommendedName>
</protein>
<evidence type="ECO:0000256" key="4">
    <source>
        <dbReference type="ARBA" id="ARBA00022475"/>
    </source>
</evidence>
<dbReference type="GO" id="GO:0008270">
    <property type="term" value="F:zinc ion binding"/>
    <property type="evidence" value="ECO:0007669"/>
    <property type="project" value="InterPro"/>
</dbReference>
<evidence type="ECO:0000256" key="3">
    <source>
        <dbReference type="ARBA" id="ARBA00010136"/>
    </source>
</evidence>
<evidence type="ECO:0000259" key="16">
    <source>
        <dbReference type="Pfam" id="PF01433"/>
    </source>
</evidence>
<dbReference type="EMBL" id="OE000183">
    <property type="protein sequence ID" value="CAD7452806.1"/>
    <property type="molecule type" value="Genomic_DNA"/>
</dbReference>
<dbReference type="Gene3D" id="2.60.40.1730">
    <property type="entry name" value="tricorn interacting facor f3 domain"/>
    <property type="match status" value="1"/>
</dbReference>
<gene>
    <name evidence="19" type="ORF">TTEB3V08_LOCUS971</name>
</gene>
<evidence type="ECO:0000259" key="17">
    <source>
        <dbReference type="Pfam" id="PF11838"/>
    </source>
</evidence>
<dbReference type="GO" id="GO:0005886">
    <property type="term" value="C:plasma membrane"/>
    <property type="evidence" value="ECO:0007669"/>
    <property type="project" value="UniProtKB-SubCell"/>
</dbReference>
<dbReference type="GO" id="GO:0098552">
    <property type="term" value="C:side of membrane"/>
    <property type="evidence" value="ECO:0007669"/>
    <property type="project" value="UniProtKB-KW"/>
</dbReference>
<feature type="signal peptide" evidence="15">
    <location>
        <begin position="1"/>
        <end position="18"/>
    </location>
</feature>
<organism evidence="19">
    <name type="scientific">Timema tahoe</name>
    <dbReference type="NCBI Taxonomy" id="61484"/>
    <lineage>
        <taxon>Eukaryota</taxon>
        <taxon>Metazoa</taxon>
        <taxon>Ecdysozoa</taxon>
        <taxon>Arthropoda</taxon>
        <taxon>Hexapoda</taxon>
        <taxon>Insecta</taxon>
        <taxon>Pterygota</taxon>
        <taxon>Neoptera</taxon>
        <taxon>Polyneoptera</taxon>
        <taxon>Phasmatodea</taxon>
        <taxon>Timematodea</taxon>
        <taxon>Timematoidea</taxon>
        <taxon>Timematidae</taxon>
        <taxon>Timema</taxon>
    </lineage>
</organism>
<keyword evidence="6" id="KW-0645">Protease</keyword>
<dbReference type="GO" id="GO:0006508">
    <property type="term" value="P:proteolysis"/>
    <property type="evidence" value="ECO:0007669"/>
    <property type="project" value="UniProtKB-KW"/>
</dbReference>
<evidence type="ECO:0000256" key="1">
    <source>
        <dbReference type="ARBA" id="ARBA00001947"/>
    </source>
</evidence>
<keyword evidence="7" id="KW-0479">Metal-binding</keyword>
<dbReference type="InterPro" id="IPR001930">
    <property type="entry name" value="Peptidase_M1"/>
</dbReference>
<dbReference type="PANTHER" id="PTHR11533">
    <property type="entry name" value="PROTEASE M1 ZINC METALLOPROTEASE"/>
    <property type="match status" value="1"/>
</dbReference>
<dbReference type="FunFam" id="2.60.40.1910:FF:000008">
    <property type="entry name" value="Aminopeptidase"/>
    <property type="match status" value="1"/>
</dbReference>
<feature type="domain" description="Aminopeptidase N-like N-terminal" evidence="18">
    <location>
        <begin position="48"/>
        <end position="258"/>
    </location>
</feature>
<evidence type="ECO:0000256" key="9">
    <source>
        <dbReference type="ARBA" id="ARBA00022801"/>
    </source>
</evidence>
<evidence type="ECO:0000256" key="14">
    <source>
        <dbReference type="ARBA" id="ARBA00023288"/>
    </source>
</evidence>
<dbReference type="Gene3D" id="2.60.40.1910">
    <property type="match status" value="1"/>
</dbReference>
<evidence type="ECO:0000256" key="6">
    <source>
        <dbReference type="ARBA" id="ARBA00022670"/>
    </source>
</evidence>
<dbReference type="GO" id="GO:0005737">
    <property type="term" value="C:cytoplasm"/>
    <property type="evidence" value="ECO:0007669"/>
    <property type="project" value="TreeGrafter"/>
</dbReference>
<evidence type="ECO:0000256" key="13">
    <source>
        <dbReference type="ARBA" id="ARBA00023180"/>
    </source>
</evidence>
<comment type="cofactor">
    <cofactor evidence="1">
        <name>Zn(2+)</name>
        <dbReference type="ChEBI" id="CHEBI:29105"/>
    </cofactor>
</comment>
<keyword evidence="9" id="KW-0378">Hydrolase</keyword>
<evidence type="ECO:0000256" key="5">
    <source>
        <dbReference type="ARBA" id="ARBA00022622"/>
    </source>
</evidence>
<keyword evidence="4" id="KW-1003">Cell membrane</keyword>
<evidence type="ECO:0008006" key="20">
    <source>
        <dbReference type="Google" id="ProtNLM"/>
    </source>
</evidence>
<dbReference type="SUPFAM" id="SSF63737">
    <property type="entry name" value="Leukotriene A4 hydrolase N-terminal domain"/>
    <property type="match status" value="1"/>
</dbReference>
<dbReference type="SUPFAM" id="SSF55486">
    <property type="entry name" value="Metalloproteases ('zincins'), catalytic domain"/>
    <property type="match status" value="1"/>
</dbReference>
<comment type="similarity">
    <text evidence="3">Belongs to the peptidase M1 family.</text>
</comment>
<dbReference type="Gene3D" id="1.25.50.20">
    <property type="match status" value="1"/>
</dbReference>
<dbReference type="InterPro" id="IPR045357">
    <property type="entry name" value="Aminopeptidase_N-like_N"/>
</dbReference>
<dbReference type="PRINTS" id="PR00756">
    <property type="entry name" value="ALADIPTASE"/>
</dbReference>
<accession>A0A7R9FI17</accession>
<dbReference type="Pfam" id="PF01433">
    <property type="entry name" value="Peptidase_M1"/>
    <property type="match status" value="1"/>
</dbReference>
<dbReference type="InterPro" id="IPR014782">
    <property type="entry name" value="Peptidase_M1_dom"/>
</dbReference>
<keyword evidence="11" id="KW-0482">Metalloprotease</keyword>
<evidence type="ECO:0000256" key="15">
    <source>
        <dbReference type="SAM" id="SignalP"/>
    </source>
</evidence>
<evidence type="ECO:0000256" key="2">
    <source>
        <dbReference type="ARBA" id="ARBA00004609"/>
    </source>
</evidence>
<dbReference type="Gene3D" id="1.10.390.10">
    <property type="entry name" value="Neutral Protease Domain 2"/>
    <property type="match status" value="1"/>
</dbReference>
<evidence type="ECO:0000256" key="7">
    <source>
        <dbReference type="ARBA" id="ARBA00022723"/>
    </source>
</evidence>
<dbReference type="InterPro" id="IPR024571">
    <property type="entry name" value="ERAP1-like_C_dom"/>
</dbReference>
<dbReference type="AlphaFoldDB" id="A0A7R9FI17"/>